<name>A0ABV2BPD8_9GAMM</name>
<evidence type="ECO:0000313" key="7">
    <source>
        <dbReference type="Proteomes" id="UP001548189"/>
    </source>
</evidence>
<comment type="caution">
    <text evidence="6">The sequence shown here is derived from an EMBL/GenBank/DDBJ whole genome shotgun (WGS) entry which is preliminary data.</text>
</comment>
<evidence type="ECO:0000256" key="2">
    <source>
        <dbReference type="ARBA" id="ARBA00022692"/>
    </source>
</evidence>
<feature type="domain" description="DUF1232" evidence="5">
    <location>
        <begin position="47"/>
        <end position="81"/>
    </location>
</feature>
<dbReference type="RefSeq" id="WP_353873344.1">
    <property type="nucleotide sequence ID" value="NZ_JBEVCJ010000001.1"/>
</dbReference>
<dbReference type="InterPro" id="IPR010652">
    <property type="entry name" value="DUF1232"/>
</dbReference>
<dbReference type="Proteomes" id="UP001548189">
    <property type="component" value="Unassembled WGS sequence"/>
</dbReference>
<keyword evidence="2" id="KW-0812">Transmembrane</keyword>
<comment type="subcellular location">
    <subcellularLocation>
        <location evidence="1">Endomembrane system</location>
        <topology evidence="1">Multi-pass membrane protein</topology>
    </subcellularLocation>
</comment>
<evidence type="ECO:0000256" key="3">
    <source>
        <dbReference type="ARBA" id="ARBA00022989"/>
    </source>
</evidence>
<organism evidence="6 7">
    <name type="scientific">Aliikangiella maris</name>
    <dbReference type="NCBI Taxonomy" id="3162458"/>
    <lineage>
        <taxon>Bacteria</taxon>
        <taxon>Pseudomonadati</taxon>
        <taxon>Pseudomonadota</taxon>
        <taxon>Gammaproteobacteria</taxon>
        <taxon>Oceanospirillales</taxon>
        <taxon>Pleioneaceae</taxon>
        <taxon>Aliikangiella</taxon>
    </lineage>
</organism>
<evidence type="ECO:0000256" key="4">
    <source>
        <dbReference type="ARBA" id="ARBA00023136"/>
    </source>
</evidence>
<dbReference type="PIRSF" id="PIRSF031804">
    <property type="entry name" value="UCP031804"/>
    <property type="match status" value="1"/>
</dbReference>
<evidence type="ECO:0000313" key="6">
    <source>
        <dbReference type="EMBL" id="MET1253804.1"/>
    </source>
</evidence>
<keyword evidence="4" id="KW-0472">Membrane</keyword>
<evidence type="ECO:0000256" key="1">
    <source>
        <dbReference type="ARBA" id="ARBA00004127"/>
    </source>
</evidence>
<gene>
    <name evidence="6" type="ORF">ABVT43_01580</name>
</gene>
<accession>A0ABV2BPD8</accession>
<protein>
    <submittedName>
        <fullName evidence="6">DUF1232 domain-containing protein</fullName>
    </submittedName>
</protein>
<dbReference type="Pfam" id="PF06803">
    <property type="entry name" value="DUF1232"/>
    <property type="match status" value="1"/>
</dbReference>
<reference evidence="6 7" key="1">
    <citation type="submission" date="2024-06" db="EMBL/GenBank/DDBJ databases">
        <authorList>
            <person name="Li F."/>
        </authorList>
    </citation>
    <scope>NUCLEOTIDE SEQUENCE [LARGE SCALE GENOMIC DNA]</scope>
    <source>
        <strain evidence="6 7">GXAS 311</strain>
    </source>
</reference>
<sequence>MARKKQSPFSHTKTWQKLKQIKGIKQLTESALLLYSLILDGDTPKWVKAVCITAIAYLVFPMDSIPDALPTLGYSDDLLCISTAIGAVTSHIQPHHKGQANDIFNQL</sequence>
<evidence type="ECO:0000259" key="5">
    <source>
        <dbReference type="Pfam" id="PF06803"/>
    </source>
</evidence>
<proteinExistence type="predicted"/>
<dbReference type="InterPro" id="IPR016983">
    <property type="entry name" value="UCP031804"/>
</dbReference>
<keyword evidence="7" id="KW-1185">Reference proteome</keyword>
<keyword evidence="3" id="KW-1133">Transmembrane helix</keyword>
<dbReference type="EMBL" id="JBEVCJ010000001">
    <property type="protein sequence ID" value="MET1253804.1"/>
    <property type="molecule type" value="Genomic_DNA"/>
</dbReference>